<comment type="similarity">
    <text evidence="1">Belongs to the shaker potassium channel beta subunit family.</text>
</comment>
<feature type="domain" description="NADP-dependent oxidoreductase" evidence="4">
    <location>
        <begin position="15"/>
        <end position="314"/>
    </location>
</feature>
<dbReference type="PANTHER" id="PTHR43150:SF2">
    <property type="entry name" value="HYPERKINETIC, ISOFORM M"/>
    <property type="match status" value="1"/>
</dbReference>
<comment type="caution">
    <text evidence="5">The sequence shown here is derived from an EMBL/GenBank/DDBJ whole genome shotgun (WGS) entry which is preliminary data.</text>
</comment>
<keyword evidence="2" id="KW-0521">NADP</keyword>
<sequence>MKYRRLGGSGLKVSEIGLGSWLTYGDATEKDTARECIRYAYENGINFFDTANAYNRGEAEKVMGEALKEFRRSSYVLATKVYFPMDAGPNDRGLSRKHIMEQCDASLKRLGTDYIDLYQCHRYDAETPVEETLRALDDLVASGKVLYAGISEWTGAQITDAVGIGKRLGLRPLVSNQPIYNMIERYIEKEVLPVSEREGLGQVVFSPLAQGVLTGKYKPGQAAPSGSRAANDRTNFVINSYMREDVLACVQKLEQLAGEIGGTLSQFALAWVLRQPGVSSAIIGSSRPSQIKENLGAIDLVLTDEVLARADEILSEIEGFAPLR</sequence>
<reference evidence="5 6" key="1">
    <citation type="submission" date="2023-05" db="EMBL/GenBank/DDBJ databases">
        <title>Draft genome of Paenibacillus sp. CCS26.</title>
        <authorList>
            <person name="Akita H."/>
            <person name="Shinto Y."/>
            <person name="Kimura Z."/>
        </authorList>
    </citation>
    <scope>NUCLEOTIDE SEQUENCE [LARGE SCALE GENOMIC DNA]</scope>
    <source>
        <strain evidence="5 6">CCS26</strain>
    </source>
</reference>
<evidence type="ECO:0000313" key="6">
    <source>
        <dbReference type="Proteomes" id="UP001285921"/>
    </source>
</evidence>
<evidence type="ECO:0000256" key="1">
    <source>
        <dbReference type="ARBA" id="ARBA00006515"/>
    </source>
</evidence>
<organism evidence="5 6">
    <name type="scientific">Paenibacillus glycanilyticus</name>
    <dbReference type="NCBI Taxonomy" id="126569"/>
    <lineage>
        <taxon>Bacteria</taxon>
        <taxon>Bacillati</taxon>
        <taxon>Bacillota</taxon>
        <taxon>Bacilli</taxon>
        <taxon>Bacillales</taxon>
        <taxon>Paenibacillaceae</taxon>
        <taxon>Paenibacillus</taxon>
    </lineage>
</organism>
<name>A0ABQ6NLI4_9BACL</name>
<dbReference type="Pfam" id="PF00248">
    <property type="entry name" value="Aldo_ket_red"/>
    <property type="match status" value="1"/>
</dbReference>
<dbReference type="RefSeq" id="WP_201008369.1">
    <property type="nucleotide sequence ID" value="NZ_BTCL01000006.1"/>
</dbReference>
<proteinExistence type="inferred from homology"/>
<gene>
    <name evidence="5" type="ORF">PghCCS26_22100</name>
</gene>
<dbReference type="InterPro" id="IPR036812">
    <property type="entry name" value="NAD(P)_OxRdtase_dom_sf"/>
</dbReference>
<evidence type="ECO:0000256" key="3">
    <source>
        <dbReference type="ARBA" id="ARBA00023002"/>
    </source>
</evidence>
<dbReference type="PANTHER" id="PTHR43150">
    <property type="entry name" value="HYPERKINETIC, ISOFORM M"/>
    <property type="match status" value="1"/>
</dbReference>
<protein>
    <submittedName>
        <fullName evidence="5">Aldo/keto reductase</fullName>
    </submittedName>
</protein>
<dbReference type="Proteomes" id="UP001285921">
    <property type="component" value="Unassembled WGS sequence"/>
</dbReference>
<evidence type="ECO:0000259" key="4">
    <source>
        <dbReference type="Pfam" id="PF00248"/>
    </source>
</evidence>
<evidence type="ECO:0000313" key="5">
    <source>
        <dbReference type="EMBL" id="GMK45082.1"/>
    </source>
</evidence>
<keyword evidence="3" id="KW-0560">Oxidoreductase</keyword>
<dbReference type="EMBL" id="BTCL01000006">
    <property type="protein sequence ID" value="GMK45082.1"/>
    <property type="molecule type" value="Genomic_DNA"/>
</dbReference>
<dbReference type="InterPro" id="IPR023210">
    <property type="entry name" value="NADP_OxRdtase_dom"/>
</dbReference>
<dbReference type="Gene3D" id="3.20.20.100">
    <property type="entry name" value="NADP-dependent oxidoreductase domain"/>
    <property type="match status" value="1"/>
</dbReference>
<dbReference type="InterPro" id="IPR005399">
    <property type="entry name" value="K_chnl_volt-dep_bsu_KCNAB-rel"/>
</dbReference>
<keyword evidence="6" id="KW-1185">Reference proteome</keyword>
<evidence type="ECO:0000256" key="2">
    <source>
        <dbReference type="ARBA" id="ARBA00022857"/>
    </source>
</evidence>
<dbReference type="CDD" id="cd19074">
    <property type="entry name" value="Aldo_ket_red_shaker-like"/>
    <property type="match status" value="1"/>
</dbReference>
<accession>A0ABQ6NLI4</accession>
<dbReference type="SUPFAM" id="SSF51430">
    <property type="entry name" value="NAD(P)-linked oxidoreductase"/>
    <property type="match status" value="1"/>
</dbReference>